<organism evidence="1">
    <name type="scientific">Tanacetum cinerariifolium</name>
    <name type="common">Dalmatian daisy</name>
    <name type="synonym">Chrysanthemum cinerariifolium</name>
    <dbReference type="NCBI Taxonomy" id="118510"/>
    <lineage>
        <taxon>Eukaryota</taxon>
        <taxon>Viridiplantae</taxon>
        <taxon>Streptophyta</taxon>
        <taxon>Embryophyta</taxon>
        <taxon>Tracheophyta</taxon>
        <taxon>Spermatophyta</taxon>
        <taxon>Magnoliopsida</taxon>
        <taxon>eudicotyledons</taxon>
        <taxon>Gunneridae</taxon>
        <taxon>Pentapetalae</taxon>
        <taxon>asterids</taxon>
        <taxon>campanulids</taxon>
        <taxon>Asterales</taxon>
        <taxon>Asteraceae</taxon>
        <taxon>Asteroideae</taxon>
        <taxon>Anthemideae</taxon>
        <taxon>Anthemidinae</taxon>
        <taxon>Tanacetum</taxon>
    </lineage>
</organism>
<evidence type="ECO:0000313" key="1">
    <source>
        <dbReference type="EMBL" id="GFA19976.1"/>
    </source>
</evidence>
<sequence length="150" mass="16246">MAKALVLRILTGEKIMRVLVDPKVNVDLIVNSSTDLVDPNNPANLVVDPTDKHVGPVVRPTVGSVDKPDVRPEYNVDKPSAVGLAIGLNMTVFSIWKAFGGNTRDLGSFGEETDKTTELHQHLSRLCSQQLEKASLVLHDAVTTHLVTVS</sequence>
<comment type="caution">
    <text evidence="1">The sequence shown here is derived from an EMBL/GenBank/DDBJ whole genome shotgun (WGS) entry which is preliminary data.</text>
</comment>
<gene>
    <name evidence="1" type="ORF">Tci_591948</name>
</gene>
<name>A0A699J8F8_TANCI</name>
<reference evidence="1" key="1">
    <citation type="journal article" date="2019" name="Sci. Rep.">
        <title>Draft genome of Tanacetum cinerariifolium, the natural source of mosquito coil.</title>
        <authorList>
            <person name="Yamashiro T."/>
            <person name="Shiraishi A."/>
            <person name="Satake H."/>
            <person name="Nakayama K."/>
        </authorList>
    </citation>
    <scope>NUCLEOTIDE SEQUENCE</scope>
</reference>
<accession>A0A699J8F8</accession>
<dbReference type="EMBL" id="BKCJ010384478">
    <property type="protein sequence ID" value="GFA19976.1"/>
    <property type="molecule type" value="Genomic_DNA"/>
</dbReference>
<protein>
    <submittedName>
        <fullName evidence="1">Uncharacterized protein</fullName>
    </submittedName>
</protein>
<proteinExistence type="predicted"/>
<dbReference type="AlphaFoldDB" id="A0A699J8F8"/>